<dbReference type="Gene3D" id="1.10.10.10">
    <property type="entry name" value="Winged helix-like DNA-binding domain superfamily/Winged helix DNA-binding domain"/>
    <property type="match status" value="1"/>
</dbReference>
<dbReference type="PRINTS" id="PR00038">
    <property type="entry name" value="HTHLUXR"/>
</dbReference>
<dbReference type="OrthoDB" id="3795727at2"/>
<dbReference type="InterPro" id="IPR011990">
    <property type="entry name" value="TPR-like_helical_dom_sf"/>
</dbReference>
<keyword evidence="5" id="KW-1185">Reference proteome</keyword>
<dbReference type="Proteomes" id="UP000293342">
    <property type="component" value="Unassembled WGS sequence"/>
</dbReference>
<keyword evidence="1" id="KW-0547">Nucleotide-binding</keyword>
<evidence type="ECO:0000259" key="3">
    <source>
        <dbReference type="PROSITE" id="PS50043"/>
    </source>
</evidence>
<dbReference type="InterPro" id="IPR036388">
    <property type="entry name" value="WH-like_DNA-bd_sf"/>
</dbReference>
<dbReference type="Gene3D" id="3.40.50.300">
    <property type="entry name" value="P-loop containing nucleotide triphosphate hydrolases"/>
    <property type="match status" value="1"/>
</dbReference>
<evidence type="ECO:0000313" key="5">
    <source>
        <dbReference type="Proteomes" id="UP000293342"/>
    </source>
</evidence>
<dbReference type="Pfam" id="PF00196">
    <property type="entry name" value="GerE"/>
    <property type="match status" value="1"/>
</dbReference>
<evidence type="ECO:0000313" key="4">
    <source>
        <dbReference type="EMBL" id="TCC49792.1"/>
    </source>
</evidence>
<dbReference type="GO" id="GO:0005524">
    <property type="term" value="F:ATP binding"/>
    <property type="evidence" value="ECO:0007669"/>
    <property type="project" value="UniProtKB-KW"/>
</dbReference>
<dbReference type="PROSITE" id="PS00622">
    <property type="entry name" value="HTH_LUXR_1"/>
    <property type="match status" value="1"/>
</dbReference>
<dbReference type="SUPFAM" id="SSF52540">
    <property type="entry name" value="P-loop containing nucleoside triphosphate hydrolases"/>
    <property type="match status" value="1"/>
</dbReference>
<dbReference type="SMART" id="SM00421">
    <property type="entry name" value="HTH_LUXR"/>
    <property type="match status" value="1"/>
</dbReference>
<feature type="domain" description="HTH luxR-type" evidence="3">
    <location>
        <begin position="930"/>
        <end position="995"/>
    </location>
</feature>
<sequence>MCVAAVHSWVDTERVGDVRAGPDHRLAGRGAERDALAGVVAAAAQRRPSAMVVHGEAGVGKTRLVQEVCGDPELLVLWGSCVHFGGASVPYAPVIGVLQDWLVQADAAERAAVLTGADELSSLLPALGGLPSTPTARLIPLIDLVLNRIADRHRTVVVVDDLHWADLASLDVLAYVITGFRAQQLTVLGTSRDEDRGVGHPLHSWLADMRRMPSFHELHLDRLDLDTTGLQVEYLVGQIPDIALVNQVQARSDGNPYLTELLVQNLSGAESTLPDTVSGALRDALLAAWHRLSAQARQLVRVLAVGGRPTPLPILAAVAGAHGVEVGGLPGYIAEAQERGVIGGGHGPPWFRHPLLADVLYDGLPPGEAALIHTTYLEVLESRSDPVEPVAADLAVHSLQAGRIDDTYRWSEVAAGHAVMLRAPAEQAIQLERMCDLWEQVSPELRGTTADRTALILKTAAIGSRVARNDQAIELLTQAISLVDRARDPLPAADLLIDRSTVRWHRAESIEAVATDIHDAFEATSALPDSAQHARALAALAWAERWQGLPGAVAHADEAVRIARRAGSPRALAAALAQRSMVLSSQSPLESLADGQEAERLARSCGATLEWLRGVVWQRHALWNLGRREEATEAALRNYADMAAPGRDLFAYFLAYLAAEGLLESGRWQECDELLRAGLAVRCVNTGGAGLRLTAASLAVRRGRVAEARQHLDRAVELIPATFRGIRHSLATGGGEVLLAEHKPQAAIDWIGSRLTLLDAAPIDEDDDLLVLYAHAVAESARVARDAGDQESAAKAVGILEDTLSSRPGEPFTSTDSQDSAFKSMYRAQISAELARCRNDADQPERWLRAVDACGAAGARWHQAVARWRCAEAAIAGGQPPVGVANLLRQAHSCAVELGAAPLQAEVESLARRSRISLRAPVPVAVPEEPGTPLSTLTSREREILAFLVAGRSNGEIAKDLVITDKTVSAHVSNILRKTGTASRLEAAALAVRLNGPGA</sequence>
<dbReference type="InterPro" id="IPR016032">
    <property type="entry name" value="Sig_transdc_resp-reg_C-effctor"/>
</dbReference>
<protein>
    <submittedName>
        <fullName evidence="4">LuxR family transcriptional regulator</fullName>
    </submittedName>
</protein>
<proteinExistence type="predicted"/>
<dbReference type="PANTHER" id="PTHR16305">
    <property type="entry name" value="TESTICULAR SOLUBLE ADENYLYL CYCLASE"/>
    <property type="match status" value="1"/>
</dbReference>
<dbReference type="Pfam" id="PF13191">
    <property type="entry name" value="AAA_16"/>
    <property type="match status" value="1"/>
</dbReference>
<dbReference type="Gene3D" id="1.25.40.10">
    <property type="entry name" value="Tetratricopeptide repeat domain"/>
    <property type="match status" value="1"/>
</dbReference>
<dbReference type="CDD" id="cd06170">
    <property type="entry name" value="LuxR_C_like"/>
    <property type="match status" value="1"/>
</dbReference>
<evidence type="ECO:0000256" key="1">
    <source>
        <dbReference type="ARBA" id="ARBA00022741"/>
    </source>
</evidence>
<keyword evidence="2" id="KW-0067">ATP-binding</keyword>
<reference evidence="4 5" key="1">
    <citation type="submission" date="2019-02" db="EMBL/GenBank/DDBJ databases">
        <title>Kribbella capetownensis sp. nov. and Kribbella speibonae sp. nov., isolated from soil.</title>
        <authorList>
            <person name="Curtis S.M."/>
            <person name="Norton I."/>
            <person name="Everest G.J."/>
            <person name="Meyers P.R."/>
        </authorList>
    </citation>
    <scope>NUCLEOTIDE SEQUENCE [LARGE SCALE GENOMIC DNA]</scope>
    <source>
        <strain evidence="4 5">YM53</strain>
    </source>
</reference>
<gene>
    <name evidence="4" type="ORF">E0H75_15835</name>
</gene>
<dbReference type="EMBL" id="SJKD01000003">
    <property type="protein sequence ID" value="TCC49792.1"/>
    <property type="molecule type" value="Genomic_DNA"/>
</dbReference>
<dbReference type="InterPro" id="IPR027417">
    <property type="entry name" value="P-loop_NTPase"/>
</dbReference>
<dbReference type="GO" id="GO:0004016">
    <property type="term" value="F:adenylate cyclase activity"/>
    <property type="evidence" value="ECO:0007669"/>
    <property type="project" value="TreeGrafter"/>
</dbReference>
<dbReference type="SUPFAM" id="SSF46894">
    <property type="entry name" value="C-terminal effector domain of the bipartite response regulators"/>
    <property type="match status" value="1"/>
</dbReference>
<evidence type="ECO:0000256" key="2">
    <source>
        <dbReference type="ARBA" id="ARBA00022840"/>
    </source>
</evidence>
<dbReference type="GO" id="GO:0003677">
    <property type="term" value="F:DNA binding"/>
    <property type="evidence" value="ECO:0007669"/>
    <property type="project" value="InterPro"/>
</dbReference>
<organism evidence="4 5">
    <name type="scientific">Kribbella capetownensis</name>
    <dbReference type="NCBI Taxonomy" id="1572659"/>
    <lineage>
        <taxon>Bacteria</taxon>
        <taxon>Bacillati</taxon>
        <taxon>Actinomycetota</taxon>
        <taxon>Actinomycetes</taxon>
        <taxon>Propionibacteriales</taxon>
        <taxon>Kribbellaceae</taxon>
        <taxon>Kribbella</taxon>
    </lineage>
</organism>
<dbReference type="AlphaFoldDB" id="A0A4V2M818"/>
<dbReference type="GO" id="GO:0006355">
    <property type="term" value="P:regulation of DNA-templated transcription"/>
    <property type="evidence" value="ECO:0007669"/>
    <property type="project" value="InterPro"/>
</dbReference>
<dbReference type="InterPro" id="IPR000792">
    <property type="entry name" value="Tscrpt_reg_LuxR_C"/>
</dbReference>
<comment type="caution">
    <text evidence="4">The sequence shown here is derived from an EMBL/GenBank/DDBJ whole genome shotgun (WGS) entry which is preliminary data.</text>
</comment>
<dbReference type="PROSITE" id="PS50043">
    <property type="entry name" value="HTH_LUXR_2"/>
    <property type="match status" value="1"/>
</dbReference>
<dbReference type="InterPro" id="IPR041664">
    <property type="entry name" value="AAA_16"/>
</dbReference>
<dbReference type="GO" id="GO:0005737">
    <property type="term" value="C:cytoplasm"/>
    <property type="evidence" value="ECO:0007669"/>
    <property type="project" value="TreeGrafter"/>
</dbReference>
<accession>A0A4V2M818</accession>
<dbReference type="PANTHER" id="PTHR16305:SF35">
    <property type="entry name" value="TRANSCRIPTIONAL ACTIVATOR DOMAIN"/>
    <property type="match status" value="1"/>
</dbReference>
<name>A0A4V2M818_9ACTN</name>